<dbReference type="Proteomes" id="UP000694546">
    <property type="component" value="Chromosome 6"/>
</dbReference>
<dbReference type="PROSITE" id="PS50157">
    <property type="entry name" value="ZINC_FINGER_C2H2_2"/>
    <property type="match status" value="5"/>
</dbReference>
<evidence type="ECO:0000313" key="14">
    <source>
        <dbReference type="Ensembl" id="ENSGMOP00000056409.1"/>
    </source>
</evidence>
<evidence type="ECO:0000256" key="6">
    <source>
        <dbReference type="ARBA" id="ARBA00022771"/>
    </source>
</evidence>
<dbReference type="FunFam" id="3.30.160.60:FF:002343">
    <property type="entry name" value="Zinc finger protein 33A"/>
    <property type="match status" value="1"/>
</dbReference>
<comment type="function">
    <text evidence="1">May be involved in transcriptional regulation.</text>
</comment>
<comment type="similarity">
    <text evidence="3">Belongs to the krueppel C2H2-type zinc-finger protein family.</text>
</comment>
<keyword evidence="4" id="KW-0479">Metal-binding</keyword>
<keyword evidence="11" id="KW-0539">Nucleus</keyword>
<evidence type="ECO:0000256" key="3">
    <source>
        <dbReference type="ARBA" id="ARBA00006991"/>
    </source>
</evidence>
<keyword evidence="15" id="KW-1185">Reference proteome</keyword>
<feature type="domain" description="C2H2-type" evidence="13">
    <location>
        <begin position="102"/>
        <end position="129"/>
    </location>
</feature>
<keyword evidence="8" id="KW-0805">Transcription regulation</keyword>
<dbReference type="GO" id="GO:0000981">
    <property type="term" value="F:DNA-binding transcription factor activity, RNA polymerase II-specific"/>
    <property type="evidence" value="ECO:0007669"/>
    <property type="project" value="TreeGrafter"/>
</dbReference>
<evidence type="ECO:0000256" key="11">
    <source>
        <dbReference type="ARBA" id="ARBA00023242"/>
    </source>
</evidence>
<dbReference type="GO" id="GO:0005634">
    <property type="term" value="C:nucleus"/>
    <property type="evidence" value="ECO:0007669"/>
    <property type="project" value="UniProtKB-SubCell"/>
</dbReference>
<dbReference type="Gene3D" id="3.30.160.60">
    <property type="entry name" value="Classic Zinc Finger"/>
    <property type="match status" value="5"/>
</dbReference>
<evidence type="ECO:0000256" key="8">
    <source>
        <dbReference type="ARBA" id="ARBA00023015"/>
    </source>
</evidence>
<keyword evidence="7" id="KW-0862">Zinc</keyword>
<evidence type="ECO:0000256" key="12">
    <source>
        <dbReference type="PROSITE-ProRule" id="PRU00042"/>
    </source>
</evidence>
<evidence type="ECO:0000256" key="4">
    <source>
        <dbReference type="ARBA" id="ARBA00022723"/>
    </source>
</evidence>
<dbReference type="PROSITE" id="PS00028">
    <property type="entry name" value="ZINC_FINGER_C2H2_1"/>
    <property type="match status" value="5"/>
</dbReference>
<evidence type="ECO:0000256" key="2">
    <source>
        <dbReference type="ARBA" id="ARBA00004123"/>
    </source>
</evidence>
<reference evidence="14" key="2">
    <citation type="submission" date="2025-09" db="UniProtKB">
        <authorList>
            <consortium name="Ensembl"/>
        </authorList>
    </citation>
    <scope>IDENTIFICATION</scope>
</reference>
<dbReference type="Ensembl" id="ENSGMOT00000067929.1">
    <property type="protein sequence ID" value="ENSGMOP00000056409.1"/>
    <property type="gene ID" value="ENSGMOG00000024520.1"/>
</dbReference>
<dbReference type="InterPro" id="IPR013087">
    <property type="entry name" value="Znf_C2H2_type"/>
</dbReference>
<dbReference type="SMART" id="SM00355">
    <property type="entry name" value="ZnF_C2H2"/>
    <property type="match status" value="5"/>
</dbReference>
<accession>A0A8C5FRM5</accession>
<feature type="domain" description="C2H2-type" evidence="13">
    <location>
        <begin position="130"/>
        <end position="157"/>
    </location>
</feature>
<comment type="subcellular location">
    <subcellularLocation>
        <location evidence="2">Nucleus</location>
    </subcellularLocation>
</comment>
<protein>
    <recommendedName>
        <fullName evidence="13">C2H2-type domain-containing protein</fullName>
    </recommendedName>
</protein>
<feature type="domain" description="C2H2-type" evidence="13">
    <location>
        <begin position="46"/>
        <end position="73"/>
    </location>
</feature>
<feature type="domain" description="C2H2-type" evidence="13">
    <location>
        <begin position="157"/>
        <end position="184"/>
    </location>
</feature>
<dbReference type="Pfam" id="PF00096">
    <property type="entry name" value="zf-C2H2"/>
    <property type="match status" value="3"/>
</dbReference>
<dbReference type="SUPFAM" id="SSF57667">
    <property type="entry name" value="beta-beta-alpha zinc fingers"/>
    <property type="match status" value="3"/>
</dbReference>
<dbReference type="Pfam" id="PF13894">
    <property type="entry name" value="zf-C2H2_4"/>
    <property type="match status" value="1"/>
</dbReference>
<evidence type="ECO:0000259" key="13">
    <source>
        <dbReference type="PROSITE" id="PS50157"/>
    </source>
</evidence>
<keyword evidence="5" id="KW-0677">Repeat</keyword>
<sequence length="217" mass="23963">MVHGRQSAHPGAVAAPLCSVCAPAQKERDVRAAAAAAERAGPKPRHGCPVCGRDCLKASALQKHLRVHSGERPFQCPVCRKSFVQHVHMTEHLRIHTGEKPYTCPLCGRSFTFSSALRRHQRLHADTRPFQCAVCHKSFKQRSSLKGHQLVHTGVRFPCPVCSKSFSRPLELNYHVGTHSSARPYYCHTLTSVLFHICPPDLPPNRGKVTPGADGFI</sequence>
<dbReference type="FunFam" id="3.30.160.60:FF:000690">
    <property type="entry name" value="Zinc finger protein 354C"/>
    <property type="match status" value="1"/>
</dbReference>
<dbReference type="OMA" id="HGSCTIC"/>
<proteinExistence type="inferred from homology"/>
<dbReference type="AlphaFoldDB" id="A0A8C5FRM5"/>
<evidence type="ECO:0000256" key="10">
    <source>
        <dbReference type="ARBA" id="ARBA00023163"/>
    </source>
</evidence>
<dbReference type="GO" id="GO:0003677">
    <property type="term" value="F:DNA binding"/>
    <property type="evidence" value="ECO:0007669"/>
    <property type="project" value="UniProtKB-KW"/>
</dbReference>
<dbReference type="GeneTree" id="ENSGT01150000286939"/>
<organism evidence="14 15">
    <name type="scientific">Gadus morhua</name>
    <name type="common">Atlantic cod</name>
    <dbReference type="NCBI Taxonomy" id="8049"/>
    <lineage>
        <taxon>Eukaryota</taxon>
        <taxon>Metazoa</taxon>
        <taxon>Chordata</taxon>
        <taxon>Craniata</taxon>
        <taxon>Vertebrata</taxon>
        <taxon>Euteleostomi</taxon>
        <taxon>Actinopterygii</taxon>
        <taxon>Neopterygii</taxon>
        <taxon>Teleostei</taxon>
        <taxon>Neoteleostei</taxon>
        <taxon>Acanthomorphata</taxon>
        <taxon>Zeiogadaria</taxon>
        <taxon>Gadariae</taxon>
        <taxon>Gadiformes</taxon>
        <taxon>Gadoidei</taxon>
        <taxon>Gadidae</taxon>
        <taxon>Gadus</taxon>
    </lineage>
</organism>
<dbReference type="InterPro" id="IPR036236">
    <property type="entry name" value="Znf_C2H2_sf"/>
</dbReference>
<dbReference type="PANTHER" id="PTHR24394">
    <property type="entry name" value="ZINC FINGER PROTEIN"/>
    <property type="match status" value="1"/>
</dbReference>
<dbReference type="FunFam" id="3.30.160.60:FF:000771">
    <property type="entry name" value="zinc finger protein 648"/>
    <property type="match status" value="1"/>
</dbReference>
<evidence type="ECO:0000256" key="5">
    <source>
        <dbReference type="ARBA" id="ARBA00022737"/>
    </source>
</evidence>
<dbReference type="PANTHER" id="PTHR24394:SF48">
    <property type="entry name" value="ZINC FINGER PROTEIN 771"/>
    <property type="match status" value="1"/>
</dbReference>
<feature type="domain" description="C2H2-type" evidence="13">
    <location>
        <begin position="74"/>
        <end position="101"/>
    </location>
</feature>
<dbReference type="GO" id="GO:0008270">
    <property type="term" value="F:zinc ion binding"/>
    <property type="evidence" value="ECO:0007669"/>
    <property type="project" value="UniProtKB-KW"/>
</dbReference>
<evidence type="ECO:0000256" key="9">
    <source>
        <dbReference type="ARBA" id="ARBA00023125"/>
    </source>
</evidence>
<reference evidence="14" key="1">
    <citation type="submission" date="2025-08" db="UniProtKB">
        <authorList>
            <consortium name="Ensembl"/>
        </authorList>
    </citation>
    <scope>IDENTIFICATION</scope>
</reference>
<name>A0A8C5FRM5_GADMO</name>
<evidence type="ECO:0000256" key="7">
    <source>
        <dbReference type="ARBA" id="ARBA00022833"/>
    </source>
</evidence>
<evidence type="ECO:0000256" key="1">
    <source>
        <dbReference type="ARBA" id="ARBA00003767"/>
    </source>
</evidence>
<keyword evidence="9" id="KW-0238">DNA-binding</keyword>
<evidence type="ECO:0000313" key="15">
    <source>
        <dbReference type="Proteomes" id="UP000694546"/>
    </source>
</evidence>
<keyword evidence="6 12" id="KW-0863">Zinc-finger</keyword>
<keyword evidence="10" id="KW-0804">Transcription</keyword>